<dbReference type="Proteomes" id="UP001499852">
    <property type="component" value="Unassembled WGS sequence"/>
</dbReference>
<evidence type="ECO:0000313" key="2">
    <source>
        <dbReference type="EMBL" id="GAA5150057.1"/>
    </source>
</evidence>
<sequence length="73" mass="7917">MNAIIQQFQNELNPEERRLFEADARLAGRRPGAHLKAVLFGGRARSPGLPVEGAHALRPGPRLPAQRPGAASR</sequence>
<comment type="caution">
    <text evidence="2">The sequence shown here is derived from an EMBL/GenBank/DDBJ whole genome shotgun (WGS) entry which is preliminary data.</text>
</comment>
<name>A0ABP9PUJ8_9BACT</name>
<dbReference type="EMBL" id="BAABIA010000017">
    <property type="protein sequence ID" value="GAA5150057.1"/>
    <property type="molecule type" value="Genomic_DNA"/>
</dbReference>
<evidence type="ECO:0000256" key="1">
    <source>
        <dbReference type="SAM" id="MobiDB-lite"/>
    </source>
</evidence>
<accession>A0ABP9PUJ8</accession>
<gene>
    <name evidence="2" type="ORF">GCM10023213_48530</name>
</gene>
<dbReference type="RefSeq" id="WP_345739017.1">
    <property type="nucleotide sequence ID" value="NZ_BAABIA010000017.1"/>
</dbReference>
<proteinExistence type="predicted"/>
<feature type="region of interest" description="Disordered" evidence="1">
    <location>
        <begin position="44"/>
        <end position="73"/>
    </location>
</feature>
<protein>
    <submittedName>
        <fullName evidence="2">Uncharacterized protein</fullName>
    </submittedName>
</protein>
<evidence type="ECO:0000313" key="3">
    <source>
        <dbReference type="Proteomes" id="UP001499852"/>
    </source>
</evidence>
<keyword evidence="3" id="KW-1185">Reference proteome</keyword>
<organism evidence="2 3">
    <name type="scientific">Prosthecobacter algae</name>
    <dbReference type="NCBI Taxonomy" id="1144682"/>
    <lineage>
        <taxon>Bacteria</taxon>
        <taxon>Pseudomonadati</taxon>
        <taxon>Verrucomicrobiota</taxon>
        <taxon>Verrucomicrobiia</taxon>
        <taxon>Verrucomicrobiales</taxon>
        <taxon>Verrucomicrobiaceae</taxon>
        <taxon>Prosthecobacter</taxon>
    </lineage>
</organism>
<reference evidence="3" key="1">
    <citation type="journal article" date="2019" name="Int. J. Syst. Evol. Microbiol.">
        <title>The Global Catalogue of Microorganisms (GCM) 10K type strain sequencing project: providing services to taxonomists for standard genome sequencing and annotation.</title>
        <authorList>
            <consortium name="The Broad Institute Genomics Platform"/>
            <consortium name="The Broad Institute Genome Sequencing Center for Infectious Disease"/>
            <person name="Wu L."/>
            <person name="Ma J."/>
        </authorList>
    </citation>
    <scope>NUCLEOTIDE SEQUENCE [LARGE SCALE GENOMIC DNA]</scope>
    <source>
        <strain evidence="3">JCM 18053</strain>
    </source>
</reference>